<dbReference type="Gene3D" id="3.30.360.10">
    <property type="entry name" value="Dihydrodipicolinate Reductase, domain 2"/>
    <property type="match status" value="1"/>
</dbReference>
<keyword evidence="2" id="KW-0560">Oxidoreductase</keyword>
<dbReference type="Pfam" id="PF22725">
    <property type="entry name" value="GFO_IDH_MocA_C3"/>
    <property type="match status" value="1"/>
</dbReference>
<dbReference type="PANTHER" id="PTHR22604:SF105">
    <property type="entry name" value="TRANS-1,2-DIHYDROBENZENE-1,2-DIOL DEHYDROGENASE"/>
    <property type="match status" value="1"/>
</dbReference>
<protein>
    <submittedName>
        <fullName evidence="5">Putative dehydrogenase</fullName>
    </submittedName>
</protein>
<dbReference type="Proteomes" id="UP000588068">
    <property type="component" value="Unassembled WGS sequence"/>
</dbReference>
<dbReference type="Pfam" id="PF01408">
    <property type="entry name" value="GFO_IDH_MocA"/>
    <property type="match status" value="1"/>
</dbReference>
<gene>
    <name evidence="5" type="ORF">HNQ60_005026</name>
</gene>
<evidence type="ECO:0000259" key="3">
    <source>
        <dbReference type="Pfam" id="PF01408"/>
    </source>
</evidence>
<dbReference type="InterPro" id="IPR000683">
    <property type="entry name" value="Gfo/Idh/MocA-like_OxRdtase_N"/>
</dbReference>
<evidence type="ECO:0000313" key="5">
    <source>
        <dbReference type="EMBL" id="MBB6096135.1"/>
    </source>
</evidence>
<evidence type="ECO:0000259" key="4">
    <source>
        <dbReference type="Pfam" id="PF22725"/>
    </source>
</evidence>
<dbReference type="SUPFAM" id="SSF55347">
    <property type="entry name" value="Glyceraldehyde-3-phosphate dehydrogenase-like, C-terminal domain"/>
    <property type="match status" value="1"/>
</dbReference>
<dbReference type="SUPFAM" id="SSF51735">
    <property type="entry name" value="NAD(P)-binding Rossmann-fold domains"/>
    <property type="match status" value="1"/>
</dbReference>
<evidence type="ECO:0000256" key="2">
    <source>
        <dbReference type="ARBA" id="ARBA00023002"/>
    </source>
</evidence>
<comment type="caution">
    <text evidence="5">The sequence shown here is derived from an EMBL/GenBank/DDBJ whole genome shotgun (WGS) entry which is preliminary data.</text>
</comment>
<dbReference type="EMBL" id="JACHHZ010000006">
    <property type="protein sequence ID" value="MBB6096135.1"/>
    <property type="molecule type" value="Genomic_DNA"/>
</dbReference>
<reference evidence="5 6" key="1">
    <citation type="submission" date="2020-08" db="EMBL/GenBank/DDBJ databases">
        <title>Genomic Encyclopedia of Type Strains, Phase IV (KMG-IV): sequencing the most valuable type-strain genomes for metagenomic binning, comparative biology and taxonomic classification.</title>
        <authorList>
            <person name="Goeker M."/>
        </authorList>
    </citation>
    <scope>NUCLEOTIDE SEQUENCE [LARGE SCALE GENOMIC DNA]</scope>
    <source>
        <strain evidence="5 6">DSM 26723</strain>
    </source>
</reference>
<name>A0A841HWH2_9GAMM</name>
<dbReference type="RefSeq" id="WP_184335507.1">
    <property type="nucleotide sequence ID" value="NZ_JACHHZ010000006.1"/>
</dbReference>
<feature type="domain" description="Gfo/Idh/MocA-like oxidoreductase N-terminal" evidence="3">
    <location>
        <begin position="4"/>
        <end position="122"/>
    </location>
</feature>
<comment type="similarity">
    <text evidence="1">Belongs to the Gfo/Idh/MocA family.</text>
</comment>
<dbReference type="InterPro" id="IPR036291">
    <property type="entry name" value="NAD(P)-bd_dom_sf"/>
</dbReference>
<evidence type="ECO:0000256" key="1">
    <source>
        <dbReference type="ARBA" id="ARBA00010928"/>
    </source>
</evidence>
<dbReference type="GO" id="GO:0016491">
    <property type="term" value="F:oxidoreductase activity"/>
    <property type="evidence" value="ECO:0007669"/>
    <property type="project" value="UniProtKB-KW"/>
</dbReference>
<keyword evidence="6" id="KW-1185">Reference proteome</keyword>
<dbReference type="InterPro" id="IPR055170">
    <property type="entry name" value="GFO_IDH_MocA-like_dom"/>
</dbReference>
<sequence>MTRFRWGIFGTGAISAKFVAGLAAARDAEAVFIASRTLGKAQKFAAGMGIPRAIAGYAEAAATGGVDAIYIATPPSEHAAHALLCIEAGIPVLVEKPFAANAADAQRVADAARARSVFVMEGLWTRFLPAAQALREKIAARAVGDARIVTGNFGTSQVPDHTNGMFNPALGGGAIAHLGAYPLSLAQWLFGTATRVQAIGTVGATGVDEDAAFQLQYPGGVTGSFFVSLRAWAPDDFQVLGTEGMLGFRGSIVRPYGLHVSRETPRGFEEAQFGWKAQLRQHGLVHHIAQRTGRSSRGRGAAVDYRYDGNGFHYEADEVRACISRGAVESQVMPLSDSIAVAATADRIRAALHGSDRA</sequence>
<dbReference type="Gene3D" id="3.40.50.720">
    <property type="entry name" value="NAD(P)-binding Rossmann-like Domain"/>
    <property type="match status" value="1"/>
</dbReference>
<organism evidence="5 6">
    <name type="scientific">Povalibacter uvarum</name>
    <dbReference type="NCBI Taxonomy" id="732238"/>
    <lineage>
        <taxon>Bacteria</taxon>
        <taxon>Pseudomonadati</taxon>
        <taxon>Pseudomonadota</taxon>
        <taxon>Gammaproteobacteria</taxon>
        <taxon>Steroidobacterales</taxon>
        <taxon>Steroidobacteraceae</taxon>
        <taxon>Povalibacter</taxon>
    </lineage>
</organism>
<accession>A0A841HWH2</accession>
<feature type="domain" description="GFO/IDH/MocA-like oxidoreductase" evidence="4">
    <location>
        <begin position="132"/>
        <end position="246"/>
    </location>
</feature>
<dbReference type="PANTHER" id="PTHR22604">
    <property type="entry name" value="OXIDOREDUCTASES"/>
    <property type="match status" value="1"/>
</dbReference>
<dbReference type="AlphaFoldDB" id="A0A841HWH2"/>
<proteinExistence type="inferred from homology"/>
<dbReference type="GO" id="GO:0000166">
    <property type="term" value="F:nucleotide binding"/>
    <property type="evidence" value="ECO:0007669"/>
    <property type="project" value="InterPro"/>
</dbReference>
<evidence type="ECO:0000313" key="6">
    <source>
        <dbReference type="Proteomes" id="UP000588068"/>
    </source>
</evidence>
<dbReference type="InterPro" id="IPR050984">
    <property type="entry name" value="Gfo/Idh/MocA_domain"/>
</dbReference>